<organism evidence="2 3">
    <name type="scientific">Arthrobotrys musiformis</name>
    <dbReference type="NCBI Taxonomy" id="47236"/>
    <lineage>
        <taxon>Eukaryota</taxon>
        <taxon>Fungi</taxon>
        <taxon>Dikarya</taxon>
        <taxon>Ascomycota</taxon>
        <taxon>Pezizomycotina</taxon>
        <taxon>Orbiliomycetes</taxon>
        <taxon>Orbiliales</taxon>
        <taxon>Orbiliaceae</taxon>
        <taxon>Arthrobotrys</taxon>
    </lineage>
</organism>
<dbReference type="PROSITE" id="PS50181">
    <property type="entry name" value="FBOX"/>
    <property type="match status" value="1"/>
</dbReference>
<reference evidence="2 3" key="1">
    <citation type="submission" date="2023-08" db="EMBL/GenBank/DDBJ databases">
        <authorList>
            <person name="Palmer J.M."/>
        </authorList>
    </citation>
    <scope>NUCLEOTIDE SEQUENCE [LARGE SCALE GENOMIC DNA]</scope>
    <source>
        <strain evidence="2 3">TWF481</strain>
    </source>
</reference>
<feature type="domain" description="F-box" evidence="1">
    <location>
        <begin position="414"/>
        <end position="459"/>
    </location>
</feature>
<dbReference type="AlphaFoldDB" id="A0AAV9W094"/>
<evidence type="ECO:0000313" key="2">
    <source>
        <dbReference type="EMBL" id="KAK6498798.1"/>
    </source>
</evidence>
<dbReference type="InterPro" id="IPR001810">
    <property type="entry name" value="F-box_dom"/>
</dbReference>
<dbReference type="Proteomes" id="UP001370758">
    <property type="component" value="Unassembled WGS sequence"/>
</dbReference>
<comment type="caution">
    <text evidence="2">The sequence shown here is derived from an EMBL/GenBank/DDBJ whole genome shotgun (WGS) entry which is preliminary data.</text>
</comment>
<gene>
    <name evidence="2" type="ORF">TWF481_011371</name>
</gene>
<evidence type="ECO:0000313" key="3">
    <source>
        <dbReference type="Proteomes" id="UP001370758"/>
    </source>
</evidence>
<proteinExistence type="predicted"/>
<accession>A0AAV9W094</accession>
<dbReference type="EMBL" id="JAVHJL010000008">
    <property type="protein sequence ID" value="KAK6498798.1"/>
    <property type="molecule type" value="Genomic_DNA"/>
</dbReference>
<keyword evidence="3" id="KW-1185">Reference proteome</keyword>
<name>A0AAV9W094_9PEZI</name>
<sequence length="681" mass="78441">MKTSILSFPNEILAIILGDEVLSNGDIGRAERTCKLFQANIQEYVAPRRRYTFWVDSVDRPAWRLIRRLLKDPKLGETFVEINVKWERRIASDPSTWPSDWRWTRAEQSCIRRMCRKWDLSSGTLLNILEGKNSEALLPLLLCFTPKLKSLDLGSPDGRIVNCAYTDHELEQALKAIGITISGSSYSGQYWEDYCEESHRFQAREHELFLFDGLEYLRVYDCRVVGSPKLSPGLKSLEHFRIGGQRKNDRPFQLQSLFPIFSLPKIKSIHAFGLIDNDTDSYPTGSSSYKPSRRGPSSLKYLTLESHSQEQMSMFPYKNVKTIAKITRNLEVLIVNDKRSRGYQNKKEIDEKVGEMFLKYNQGTLDPRRLRINGGGFTATGEYDADIGRREDLARRRKLFEQAQNRPKDLNLKPSPLETLKPELLSRILSSLKRSEIFNLMLASKAFYETCYRHIWSRIALVGPQDLYEVYVENIHALDDIEAGYLKNIIKANGKTGIEYLEHLELDGALFFQISPSEKFRVLDYITTKIESGDAKRFKSLHIDLKGHDPRYRNYSDHDPMFDSDQSEDHIFGFLSAVKQYSEQKNCNEFSLHIEMRLRGTGLFDLCDTTKLTNLVLQIDLWTLEEAQTGIERVIRLLKLVPRQLKDLTFIGGFYDRMLGGPAINNSVAQSRAETLGVLYT</sequence>
<evidence type="ECO:0000259" key="1">
    <source>
        <dbReference type="PROSITE" id="PS50181"/>
    </source>
</evidence>
<protein>
    <recommendedName>
        <fullName evidence="1">F-box domain-containing protein</fullName>
    </recommendedName>
</protein>